<protein>
    <submittedName>
        <fullName evidence="1">Uncharacterized protein</fullName>
    </submittedName>
</protein>
<keyword evidence="2" id="KW-1185">Reference proteome</keyword>
<reference evidence="1" key="1">
    <citation type="submission" date="2021-05" db="EMBL/GenBank/DDBJ databases">
        <authorList>
            <person name="Pan Q."/>
            <person name="Jouanno E."/>
            <person name="Zahm M."/>
            <person name="Klopp C."/>
            <person name="Cabau C."/>
            <person name="Louis A."/>
            <person name="Berthelot C."/>
            <person name="Parey E."/>
            <person name="Roest Crollius H."/>
            <person name="Montfort J."/>
            <person name="Robinson-Rechavi M."/>
            <person name="Bouchez O."/>
            <person name="Lampietro C."/>
            <person name="Lopez Roques C."/>
            <person name="Donnadieu C."/>
            <person name="Postlethwait J."/>
            <person name="Bobe J."/>
            <person name="Dillon D."/>
            <person name="Chandos A."/>
            <person name="von Hippel F."/>
            <person name="Guiguen Y."/>
        </authorList>
    </citation>
    <scope>NUCLEOTIDE SEQUENCE</scope>
    <source>
        <strain evidence="1">YG-Jan2019</strain>
    </source>
</reference>
<gene>
    <name evidence="1" type="ORF">DPEC_G00287070</name>
</gene>
<sequence>MGRISICGGPLVENHCYRAYRACKPLLSASQLYTRWPRPLVPTPLPHRAGFWLHPLSEHAWQSSSPAPGPLPLLLAGHCGLPASLPVRPSPARASSERQ</sequence>
<comment type="caution">
    <text evidence="1">The sequence shown here is derived from an EMBL/GenBank/DDBJ whole genome shotgun (WGS) entry which is preliminary data.</text>
</comment>
<dbReference type="EMBL" id="CM055753">
    <property type="protein sequence ID" value="KAJ7991745.1"/>
    <property type="molecule type" value="Genomic_DNA"/>
</dbReference>
<organism evidence="1 2">
    <name type="scientific">Dallia pectoralis</name>
    <name type="common">Alaska blackfish</name>
    <dbReference type="NCBI Taxonomy" id="75939"/>
    <lineage>
        <taxon>Eukaryota</taxon>
        <taxon>Metazoa</taxon>
        <taxon>Chordata</taxon>
        <taxon>Craniata</taxon>
        <taxon>Vertebrata</taxon>
        <taxon>Euteleostomi</taxon>
        <taxon>Actinopterygii</taxon>
        <taxon>Neopterygii</taxon>
        <taxon>Teleostei</taxon>
        <taxon>Protacanthopterygii</taxon>
        <taxon>Esociformes</taxon>
        <taxon>Umbridae</taxon>
        <taxon>Dallia</taxon>
    </lineage>
</organism>
<accession>A0ACC2FKJ0</accession>
<evidence type="ECO:0000313" key="2">
    <source>
        <dbReference type="Proteomes" id="UP001157502"/>
    </source>
</evidence>
<proteinExistence type="predicted"/>
<evidence type="ECO:0000313" key="1">
    <source>
        <dbReference type="EMBL" id="KAJ7991745.1"/>
    </source>
</evidence>
<name>A0ACC2FKJ0_DALPE</name>
<dbReference type="Proteomes" id="UP001157502">
    <property type="component" value="Chromosome 26"/>
</dbReference>